<proteinExistence type="predicted"/>
<dbReference type="Proteomes" id="UP001431209">
    <property type="component" value="Unassembled WGS sequence"/>
</dbReference>
<organism evidence="1 2">
    <name type="scientific">Acrasis kona</name>
    <dbReference type="NCBI Taxonomy" id="1008807"/>
    <lineage>
        <taxon>Eukaryota</taxon>
        <taxon>Discoba</taxon>
        <taxon>Heterolobosea</taxon>
        <taxon>Tetramitia</taxon>
        <taxon>Eutetramitia</taxon>
        <taxon>Acrasidae</taxon>
        <taxon>Acrasis</taxon>
    </lineage>
</organism>
<gene>
    <name evidence="1" type="ORF">AKO1_014701</name>
</gene>
<reference evidence="1 2" key="1">
    <citation type="submission" date="2024-03" db="EMBL/GenBank/DDBJ databases">
        <title>The Acrasis kona genome and developmental transcriptomes reveal deep origins of eukaryotic multicellular pathways.</title>
        <authorList>
            <person name="Sheikh S."/>
            <person name="Fu C.-J."/>
            <person name="Brown M.W."/>
            <person name="Baldauf S.L."/>
        </authorList>
    </citation>
    <scope>NUCLEOTIDE SEQUENCE [LARGE SCALE GENOMIC DNA]</scope>
    <source>
        <strain evidence="1 2">ATCC MYA-3509</strain>
    </source>
</reference>
<evidence type="ECO:0000313" key="1">
    <source>
        <dbReference type="EMBL" id="KAL0483339.1"/>
    </source>
</evidence>
<comment type="caution">
    <text evidence="1">The sequence shown here is derived from an EMBL/GenBank/DDBJ whole genome shotgun (WGS) entry which is preliminary data.</text>
</comment>
<dbReference type="EMBL" id="JAOPGA020000950">
    <property type="protein sequence ID" value="KAL0483339.1"/>
    <property type="molecule type" value="Genomic_DNA"/>
</dbReference>
<sequence>MHHKDRYPCKEPLGHCKEELRSITNGNHSYLAHWLASKTKGDRSSYGIPRIDLTPTMTYLPTKFYIGEERINDSQTRKSNENLTRWEA</sequence>
<protein>
    <submittedName>
        <fullName evidence="1">Nucleotide-binding protein</fullName>
    </submittedName>
</protein>
<keyword evidence="2" id="KW-1185">Reference proteome</keyword>
<dbReference type="AlphaFoldDB" id="A0AAW2Z1Q6"/>
<name>A0AAW2Z1Q6_9EUKA</name>
<accession>A0AAW2Z1Q6</accession>
<evidence type="ECO:0000313" key="2">
    <source>
        <dbReference type="Proteomes" id="UP001431209"/>
    </source>
</evidence>